<protein>
    <submittedName>
        <fullName evidence="3">Ovule protein</fullName>
    </submittedName>
</protein>
<keyword evidence="2" id="KW-1185">Reference proteome</keyword>
<keyword evidence="1" id="KW-0472">Membrane</keyword>
<dbReference type="WBParaSite" id="Hba_09815">
    <property type="protein sequence ID" value="Hba_09815"/>
    <property type="gene ID" value="Hba_09815"/>
</dbReference>
<keyword evidence="1" id="KW-0812">Transmembrane</keyword>
<sequence>MKVDALSKQPLVMTLTVRNIFFMNVSIAFLLRFIYQSSFVKRVVITSQLQVGLKSSWIIDGGGRNAWSSKTAYLYSEVSLEASSH</sequence>
<feature type="transmembrane region" description="Helical" evidence="1">
    <location>
        <begin position="12"/>
        <end position="35"/>
    </location>
</feature>
<keyword evidence="1" id="KW-1133">Transmembrane helix</keyword>
<dbReference type="AlphaFoldDB" id="A0A1I7WX82"/>
<evidence type="ECO:0000313" key="3">
    <source>
        <dbReference type="WBParaSite" id="Hba_09815"/>
    </source>
</evidence>
<proteinExistence type="predicted"/>
<dbReference type="Proteomes" id="UP000095283">
    <property type="component" value="Unplaced"/>
</dbReference>
<evidence type="ECO:0000313" key="2">
    <source>
        <dbReference type="Proteomes" id="UP000095283"/>
    </source>
</evidence>
<organism evidence="2 3">
    <name type="scientific">Heterorhabditis bacteriophora</name>
    <name type="common">Entomopathogenic nematode worm</name>
    <dbReference type="NCBI Taxonomy" id="37862"/>
    <lineage>
        <taxon>Eukaryota</taxon>
        <taxon>Metazoa</taxon>
        <taxon>Ecdysozoa</taxon>
        <taxon>Nematoda</taxon>
        <taxon>Chromadorea</taxon>
        <taxon>Rhabditida</taxon>
        <taxon>Rhabditina</taxon>
        <taxon>Rhabditomorpha</taxon>
        <taxon>Strongyloidea</taxon>
        <taxon>Heterorhabditidae</taxon>
        <taxon>Heterorhabditis</taxon>
    </lineage>
</organism>
<name>A0A1I7WX82_HETBA</name>
<reference evidence="3" key="1">
    <citation type="submission" date="2016-11" db="UniProtKB">
        <authorList>
            <consortium name="WormBaseParasite"/>
        </authorList>
    </citation>
    <scope>IDENTIFICATION</scope>
</reference>
<evidence type="ECO:0000256" key="1">
    <source>
        <dbReference type="SAM" id="Phobius"/>
    </source>
</evidence>
<accession>A0A1I7WX82</accession>